<organism evidence="7 8">
    <name type="scientific">Candidatus Desantisbacteria bacterium CG_4_10_14_0_8_um_filter_48_22</name>
    <dbReference type="NCBI Taxonomy" id="1974543"/>
    <lineage>
        <taxon>Bacteria</taxon>
        <taxon>Candidatus Desantisiibacteriota</taxon>
    </lineage>
</organism>
<evidence type="ECO:0000256" key="3">
    <source>
        <dbReference type="ARBA" id="ARBA00022989"/>
    </source>
</evidence>
<protein>
    <recommendedName>
        <fullName evidence="6">O-antigen ligase-related domain-containing protein</fullName>
    </recommendedName>
</protein>
<feature type="transmembrane region" description="Helical" evidence="5">
    <location>
        <begin position="106"/>
        <end position="127"/>
    </location>
</feature>
<dbReference type="Pfam" id="PF04932">
    <property type="entry name" value="Wzy_C"/>
    <property type="match status" value="1"/>
</dbReference>
<feature type="transmembrane region" description="Helical" evidence="5">
    <location>
        <begin position="349"/>
        <end position="368"/>
    </location>
</feature>
<feature type="transmembrane region" description="Helical" evidence="5">
    <location>
        <begin position="163"/>
        <end position="196"/>
    </location>
</feature>
<dbReference type="GO" id="GO:0016020">
    <property type="term" value="C:membrane"/>
    <property type="evidence" value="ECO:0007669"/>
    <property type="project" value="UniProtKB-SubCell"/>
</dbReference>
<dbReference type="InterPro" id="IPR051533">
    <property type="entry name" value="WaaL-like"/>
</dbReference>
<dbReference type="EMBL" id="PFMR01000265">
    <property type="protein sequence ID" value="PIZ15389.1"/>
    <property type="molecule type" value="Genomic_DNA"/>
</dbReference>
<evidence type="ECO:0000256" key="1">
    <source>
        <dbReference type="ARBA" id="ARBA00004141"/>
    </source>
</evidence>
<evidence type="ECO:0000259" key="6">
    <source>
        <dbReference type="Pfam" id="PF04932"/>
    </source>
</evidence>
<feature type="transmembrane region" description="Helical" evidence="5">
    <location>
        <begin position="82"/>
        <end position="100"/>
    </location>
</feature>
<feature type="transmembrane region" description="Helical" evidence="5">
    <location>
        <begin position="139"/>
        <end position="157"/>
    </location>
</feature>
<comment type="subcellular location">
    <subcellularLocation>
        <location evidence="1">Membrane</location>
        <topology evidence="1">Multi-pass membrane protein</topology>
    </subcellularLocation>
</comment>
<evidence type="ECO:0000313" key="8">
    <source>
        <dbReference type="Proteomes" id="UP000229307"/>
    </source>
</evidence>
<feature type="transmembrane region" description="Helical" evidence="5">
    <location>
        <begin position="286"/>
        <end position="312"/>
    </location>
</feature>
<gene>
    <name evidence="7" type="ORF">COY52_09900</name>
</gene>
<reference evidence="8" key="1">
    <citation type="submission" date="2017-09" db="EMBL/GenBank/DDBJ databases">
        <title>Depth-based differentiation of microbial function through sediment-hosted aquifers and enrichment of novel symbionts in the deep terrestrial subsurface.</title>
        <authorList>
            <person name="Probst A.J."/>
            <person name="Ladd B."/>
            <person name="Jarett J.K."/>
            <person name="Geller-Mcgrath D.E."/>
            <person name="Sieber C.M.K."/>
            <person name="Emerson J.B."/>
            <person name="Anantharaman K."/>
            <person name="Thomas B.C."/>
            <person name="Malmstrom R."/>
            <person name="Stieglmeier M."/>
            <person name="Klingl A."/>
            <person name="Woyke T."/>
            <person name="Ryan C.M."/>
            <person name="Banfield J.F."/>
        </authorList>
    </citation>
    <scope>NUCLEOTIDE SEQUENCE [LARGE SCALE GENOMIC DNA]</scope>
</reference>
<feature type="transmembrane region" description="Helical" evidence="5">
    <location>
        <begin position="208"/>
        <end position="225"/>
    </location>
</feature>
<keyword evidence="2 5" id="KW-0812">Transmembrane</keyword>
<evidence type="ECO:0000256" key="4">
    <source>
        <dbReference type="ARBA" id="ARBA00023136"/>
    </source>
</evidence>
<feature type="transmembrane region" description="Helical" evidence="5">
    <location>
        <begin position="51"/>
        <end position="70"/>
    </location>
</feature>
<keyword evidence="4 5" id="KW-0472">Membrane</keyword>
<sequence length="376" mass="41838">MIAKIFLSLLPLAILGITPRSWTASVIGTAGYCLAAFVSSVSGQNGKRSEGLSWVYVSAIGIFLLAEMLFNPSMNGYGTEKGFYFLLIVLPFSLAASRLVRAPEDFRFVMLGFLPLGLVLALMTVVLNRPILGISRYSWTGNLCAISAVILLQFKIIKNKMIAFLLFLLSSAGVAVSASKQAAVMLVAGFAATLLFNCFDLKRRKKDILILSAIVLVLVFFWNQFTGLPVMHHLMGRIQHSMRFDDRVLMLPAAWNGFLASPFAGIGIGNYAEIYTDFSYFYPHNIFLEILCEFGAAGMIIFFLPIILLCVFLISKWSKTGNDYYRYLFLFFLCFLVVANFGGDFQSNRGVWVFGIMMFGFLSFPKYAGNNTQDGR</sequence>
<dbReference type="Proteomes" id="UP000229307">
    <property type="component" value="Unassembled WGS sequence"/>
</dbReference>
<dbReference type="PANTHER" id="PTHR37422:SF13">
    <property type="entry name" value="LIPOPOLYSACCHARIDE BIOSYNTHESIS PROTEIN PA4999-RELATED"/>
    <property type="match status" value="1"/>
</dbReference>
<comment type="caution">
    <text evidence="7">The sequence shown here is derived from an EMBL/GenBank/DDBJ whole genome shotgun (WGS) entry which is preliminary data.</text>
</comment>
<feature type="transmembrane region" description="Helical" evidence="5">
    <location>
        <begin position="324"/>
        <end position="343"/>
    </location>
</feature>
<dbReference type="PANTHER" id="PTHR37422">
    <property type="entry name" value="TEICHURONIC ACID BIOSYNTHESIS PROTEIN TUAE"/>
    <property type="match status" value="1"/>
</dbReference>
<name>A0A2M7S7D8_9BACT</name>
<evidence type="ECO:0000313" key="7">
    <source>
        <dbReference type="EMBL" id="PIZ15389.1"/>
    </source>
</evidence>
<proteinExistence type="predicted"/>
<dbReference type="AlphaFoldDB" id="A0A2M7S7D8"/>
<evidence type="ECO:0000256" key="5">
    <source>
        <dbReference type="SAM" id="Phobius"/>
    </source>
</evidence>
<dbReference type="InterPro" id="IPR007016">
    <property type="entry name" value="O-antigen_ligase-rel_domated"/>
</dbReference>
<accession>A0A2M7S7D8</accession>
<feature type="domain" description="O-antigen ligase-related" evidence="6">
    <location>
        <begin position="166"/>
        <end position="303"/>
    </location>
</feature>
<evidence type="ECO:0000256" key="2">
    <source>
        <dbReference type="ARBA" id="ARBA00022692"/>
    </source>
</evidence>
<keyword evidence="3 5" id="KW-1133">Transmembrane helix</keyword>